<evidence type="ECO:0000313" key="2">
    <source>
        <dbReference type="Proteomes" id="UP001055811"/>
    </source>
</evidence>
<reference evidence="2" key="1">
    <citation type="journal article" date="2022" name="Mol. Ecol. Resour.">
        <title>The genomes of chicory, endive, great burdock and yacon provide insights into Asteraceae palaeo-polyploidization history and plant inulin production.</title>
        <authorList>
            <person name="Fan W."/>
            <person name="Wang S."/>
            <person name="Wang H."/>
            <person name="Wang A."/>
            <person name="Jiang F."/>
            <person name="Liu H."/>
            <person name="Zhao H."/>
            <person name="Xu D."/>
            <person name="Zhang Y."/>
        </authorList>
    </citation>
    <scope>NUCLEOTIDE SEQUENCE [LARGE SCALE GENOMIC DNA]</scope>
    <source>
        <strain evidence="2">cv. Punajuju</strain>
    </source>
</reference>
<keyword evidence="2" id="KW-1185">Reference proteome</keyword>
<proteinExistence type="predicted"/>
<evidence type="ECO:0000313" key="1">
    <source>
        <dbReference type="EMBL" id="KAI3766937.1"/>
    </source>
</evidence>
<organism evidence="1 2">
    <name type="scientific">Cichorium intybus</name>
    <name type="common">Chicory</name>
    <dbReference type="NCBI Taxonomy" id="13427"/>
    <lineage>
        <taxon>Eukaryota</taxon>
        <taxon>Viridiplantae</taxon>
        <taxon>Streptophyta</taxon>
        <taxon>Embryophyta</taxon>
        <taxon>Tracheophyta</taxon>
        <taxon>Spermatophyta</taxon>
        <taxon>Magnoliopsida</taxon>
        <taxon>eudicotyledons</taxon>
        <taxon>Gunneridae</taxon>
        <taxon>Pentapetalae</taxon>
        <taxon>asterids</taxon>
        <taxon>campanulids</taxon>
        <taxon>Asterales</taxon>
        <taxon>Asteraceae</taxon>
        <taxon>Cichorioideae</taxon>
        <taxon>Cichorieae</taxon>
        <taxon>Cichoriinae</taxon>
        <taxon>Cichorium</taxon>
    </lineage>
</organism>
<dbReference type="EMBL" id="CM042011">
    <property type="protein sequence ID" value="KAI3766937.1"/>
    <property type="molecule type" value="Genomic_DNA"/>
</dbReference>
<gene>
    <name evidence="1" type="ORF">L2E82_17016</name>
</gene>
<name>A0ACB9F742_CICIN</name>
<dbReference type="Proteomes" id="UP001055811">
    <property type="component" value="Linkage Group LG03"/>
</dbReference>
<protein>
    <submittedName>
        <fullName evidence="1">Uncharacterized protein</fullName>
    </submittedName>
</protein>
<comment type="caution">
    <text evidence="1">The sequence shown here is derived from an EMBL/GenBank/DDBJ whole genome shotgun (WGS) entry which is preliminary data.</text>
</comment>
<sequence>MIGDACVDYWRYHIGCNNDGCNTECVKARLDGHGECNPINNSSALRRYNNLLLLFRKKLCNDDYCLICFTSSLNSNEYTTSLLEVFVGKKLTSPWERKLSVLAGYCIVFMLHVIGVYWWYQNDDLCYPLLGMNIRFSSPFSPPPPSIFPSKFESFEPPSSPSINSDNLLPEILPLDLLLVFEEAQL</sequence>
<accession>A0ACB9F742</accession>
<reference evidence="1 2" key="2">
    <citation type="journal article" date="2022" name="Mol. Ecol. Resour.">
        <title>The genomes of chicory, endive, great burdock and yacon provide insights into Asteraceae paleo-polyploidization history and plant inulin production.</title>
        <authorList>
            <person name="Fan W."/>
            <person name="Wang S."/>
            <person name="Wang H."/>
            <person name="Wang A."/>
            <person name="Jiang F."/>
            <person name="Liu H."/>
            <person name="Zhao H."/>
            <person name="Xu D."/>
            <person name="Zhang Y."/>
        </authorList>
    </citation>
    <scope>NUCLEOTIDE SEQUENCE [LARGE SCALE GENOMIC DNA]</scope>
    <source>
        <strain evidence="2">cv. Punajuju</strain>
        <tissue evidence="1">Leaves</tissue>
    </source>
</reference>